<proteinExistence type="inferred from homology"/>
<evidence type="ECO:0000256" key="1">
    <source>
        <dbReference type="ARBA" id="ARBA00022691"/>
    </source>
</evidence>
<gene>
    <name evidence="6 9" type="primary">pqqE</name>
    <name evidence="9" type="ORF">BN2476_450030</name>
</gene>
<evidence type="ECO:0000313" key="10">
    <source>
        <dbReference type="Proteomes" id="UP000195569"/>
    </source>
</evidence>
<evidence type="ECO:0000256" key="4">
    <source>
        <dbReference type="ARBA" id="ARBA00023004"/>
    </source>
</evidence>
<dbReference type="EMBL" id="CYGY02000045">
    <property type="protein sequence ID" value="SIT45003.1"/>
    <property type="molecule type" value="Genomic_DNA"/>
</dbReference>
<dbReference type="RefSeq" id="WP_087736472.1">
    <property type="nucleotide sequence ID" value="NZ_CYGY02000045.1"/>
</dbReference>
<organism evidence="9 10">
    <name type="scientific">Paraburkholderia piptadeniae</name>
    <dbReference type="NCBI Taxonomy" id="1701573"/>
    <lineage>
        <taxon>Bacteria</taxon>
        <taxon>Pseudomonadati</taxon>
        <taxon>Pseudomonadota</taxon>
        <taxon>Betaproteobacteria</taxon>
        <taxon>Burkholderiales</taxon>
        <taxon>Burkholderiaceae</taxon>
        <taxon>Paraburkholderia</taxon>
    </lineage>
</organism>
<feature type="binding site" evidence="6">
    <location>
        <position position="41"/>
    </location>
    <ligand>
        <name>[4Fe-4S] cluster</name>
        <dbReference type="ChEBI" id="CHEBI:49883"/>
        <note>4Fe-4S-S-AdoMet</note>
    </ligand>
</feature>
<dbReference type="HAMAP" id="MF_00660">
    <property type="entry name" value="PqqE"/>
    <property type="match status" value="1"/>
</dbReference>
<dbReference type="AlphaFoldDB" id="A0A1N7SCA9"/>
<dbReference type="PANTHER" id="PTHR11228:SF7">
    <property type="entry name" value="PQQA PEPTIDE CYCLASE"/>
    <property type="match status" value="1"/>
</dbReference>
<comment type="function">
    <text evidence="6">Catalyzes the cross-linking of a glutamate residue and a tyrosine residue in the PqqA protein as part of the biosynthesis of pyrroloquinoline quinone (PQQ).</text>
</comment>
<dbReference type="GO" id="GO:0051539">
    <property type="term" value="F:4 iron, 4 sulfur cluster binding"/>
    <property type="evidence" value="ECO:0007669"/>
    <property type="project" value="UniProtKB-KW"/>
</dbReference>
<dbReference type="InterPro" id="IPR011843">
    <property type="entry name" value="PQQ_synth_PqqE_bac"/>
</dbReference>
<dbReference type="SFLD" id="SFLDG01386">
    <property type="entry name" value="main_SPASM_domain-containing"/>
    <property type="match status" value="1"/>
</dbReference>
<sequence length="423" mass="47112">MSDLAIAERQQGQQAARGDVGPPLWLLAELTYRCPLHCAFCYNPVDYTRQRDELSTAQWIGVLREARKLGAAQLGFSGGEPLMRDDLEELVAEAHKLGFYTNLITSGVGLTDARLDVLKANGLDHIQLSFQDSTQELNDFLSSTRTFDLKNRVARSIKAHGFPMVLNCVLHRYNLPHVDKIIDMALAMGAEYLELANTQYYGWAHTNRAQLMPTAEQLREAEAVVERYRREIGNRCKIFFVVPDYFETRPKRCMNGWGSVFLGVAPDGAALPCHSARSLPGLAFPNVKDMPLADIWYASDAFNRFRGFEWMKEPCRSCDEKTKDLGGCRCQAYLLTHDAANADPVCDKSEHHERVVQVVRDAARRGATLAPDEQPVMFRNDANSRQFAADAQSGAENGAHGGTRAATGTTTTTTPPPKERTRS</sequence>
<evidence type="ECO:0000259" key="8">
    <source>
        <dbReference type="PROSITE" id="PS51918"/>
    </source>
</evidence>
<name>A0A1N7SCA9_9BURK</name>
<feature type="region of interest" description="Disordered" evidence="7">
    <location>
        <begin position="383"/>
        <end position="423"/>
    </location>
</feature>
<keyword evidence="5 6" id="KW-0411">Iron-sulfur</keyword>
<comment type="pathway">
    <text evidence="6">Cofactor biosynthesis; pyrroloquinoline quinone biosynthesis.</text>
</comment>
<dbReference type="CDD" id="cd21119">
    <property type="entry name" value="SPASM_PqqE"/>
    <property type="match status" value="1"/>
</dbReference>
<feature type="binding site" evidence="6">
    <location>
        <position position="34"/>
    </location>
    <ligand>
        <name>[4Fe-4S] cluster</name>
        <dbReference type="ChEBI" id="CHEBI:49883"/>
        <note>4Fe-4S-S-AdoMet</note>
    </ligand>
</feature>
<keyword evidence="6" id="KW-0560">Oxidoreductase</keyword>
<comment type="cofactor">
    <cofactor evidence="6">
        <name>[4Fe-4S] cluster</name>
        <dbReference type="ChEBI" id="CHEBI:49883"/>
    </cofactor>
    <text evidence="6">Binds 1 [4Fe-4S] cluster. The cluster is coordinated with 3 cysteines and an exchangeable S-adenosyl-L-methionine.</text>
</comment>
<evidence type="ECO:0000256" key="7">
    <source>
        <dbReference type="SAM" id="MobiDB-lite"/>
    </source>
</evidence>
<dbReference type="OrthoDB" id="9782387at2"/>
<dbReference type="InterPro" id="IPR013785">
    <property type="entry name" value="Aldolase_TIM"/>
</dbReference>
<keyword evidence="6" id="KW-0004">4Fe-4S</keyword>
<dbReference type="Gene3D" id="3.20.20.70">
    <property type="entry name" value="Aldolase class I"/>
    <property type="match status" value="1"/>
</dbReference>
<dbReference type="InterPro" id="IPR050377">
    <property type="entry name" value="Radical_SAM_PqqE_MftC-like"/>
</dbReference>
<evidence type="ECO:0000256" key="3">
    <source>
        <dbReference type="ARBA" id="ARBA00022905"/>
    </source>
</evidence>
<dbReference type="PROSITE" id="PS51918">
    <property type="entry name" value="RADICAL_SAM"/>
    <property type="match status" value="1"/>
</dbReference>
<comment type="subunit">
    <text evidence="6">Interacts with PqqD. The interaction is necessary for activity of PqqE.</text>
</comment>
<dbReference type="NCBIfam" id="TIGR02109">
    <property type="entry name" value="PQQ_syn_pqqE"/>
    <property type="match status" value="1"/>
</dbReference>
<accession>A0A1N7SCA9</accession>
<keyword evidence="3 6" id="KW-0884">PQQ biosynthesis</keyword>
<dbReference type="InterPro" id="IPR007197">
    <property type="entry name" value="rSAM"/>
</dbReference>
<dbReference type="SFLD" id="SFLDF00280">
    <property type="entry name" value="coenzyme_PQQ_synthesis_protein"/>
    <property type="match status" value="1"/>
</dbReference>
<dbReference type="InterPro" id="IPR006638">
    <property type="entry name" value="Elp3/MiaA/NifB-like_rSAM"/>
</dbReference>
<dbReference type="CDD" id="cd01335">
    <property type="entry name" value="Radical_SAM"/>
    <property type="match status" value="1"/>
</dbReference>
<dbReference type="InterPro" id="IPR058240">
    <property type="entry name" value="rSAM_sf"/>
</dbReference>
<feature type="domain" description="Radical SAM core" evidence="8">
    <location>
        <begin position="20"/>
        <end position="235"/>
    </location>
</feature>
<dbReference type="InterPro" id="IPR023885">
    <property type="entry name" value="4Fe4S-binding_SPASM_dom"/>
</dbReference>
<feature type="binding site" evidence="6">
    <location>
        <position position="38"/>
    </location>
    <ligand>
        <name>[4Fe-4S] cluster</name>
        <dbReference type="ChEBI" id="CHEBI:49883"/>
        <note>4Fe-4S-S-AdoMet</note>
    </ligand>
</feature>
<dbReference type="Pfam" id="PF04055">
    <property type="entry name" value="Radical_SAM"/>
    <property type="match status" value="1"/>
</dbReference>
<evidence type="ECO:0000256" key="5">
    <source>
        <dbReference type="ARBA" id="ARBA00023014"/>
    </source>
</evidence>
<dbReference type="UniPathway" id="UPA00539"/>
<dbReference type="SFLD" id="SFLDS00029">
    <property type="entry name" value="Radical_SAM"/>
    <property type="match status" value="1"/>
</dbReference>
<evidence type="ECO:0000256" key="2">
    <source>
        <dbReference type="ARBA" id="ARBA00022723"/>
    </source>
</evidence>
<evidence type="ECO:0000256" key="6">
    <source>
        <dbReference type="HAMAP-Rule" id="MF_00660"/>
    </source>
</evidence>
<dbReference type="GO" id="GO:0018189">
    <property type="term" value="P:pyrroloquinoline quinone biosynthetic process"/>
    <property type="evidence" value="ECO:0007669"/>
    <property type="project" value="UniProtKB-UniRule"/>
</dbReference>
<reference evidence="9" key="1">
    <citation type="submission" date="2016-12" db="EMBL/GenBank/DDBJ databases">
        <authorList>
            <person name="Moulin L."/>
        </authorList>
    </citation>
    <scope>NUCLEOTIDE SEQUENCE [LARGE SCALE GENOMIC DNA]</scope>
    <source>
        <strain evidence="9">STM 7183</strain>
    </source>
</reference>
<comment type="caution">
    <text evidence="9">The sequence shown here is derived from an EMBL/GenBank/DDBJ whole genome shotgun (WGS) entry which is preliminary data.</text>
</comment>
<dbReference type="GO" id="GO:0005506">
    <property type="term" value="F:iron ion binding"/>
    <property type="evidence" value="ECO:0007669"/>
    <property type="project" value="UniProtKB-UniRule"/>
</dbReference>
<dbReference type="SFLD" id="SFLDG01067">
    <property type="entry name" value="SPASM/twitch_domain_containing"/>
    <property type="match status" value="1"/>
</dbReference>
<dbReference type="Proteomes" id="UP000195569">
    <property type="component" value="Unassembled WGS sequence"/>
</dbReference>
<comment type="similarity">
    <text evidence="6">Belongs to the radical SAM superfamily. PqqE family.</text>
</comment>
<dbReference type="SUPFAM" id="SSF102114">
    <property type="entry name" value="Radical SAM enzymes"/>
    <property type="match status" value="1"/>
</dbReference>
<dbReference type="GO" id="GO:0009975">
    <property type="term" value="F:cyclase activity"/>
    <property type="evidence" value="ECO:0007669"/>
    <property type="project" value="UniProtKB-UniRule"/>
</dbReference>
<comment type="catalytic activity">
    <reaction evidence="6">
        <text>[PQQ precursor protein] + S-adenosyl-L-methionine = E-Y cross-linked-[PQQ precursor protein] + 5'-deoxyadenosine + L-methionine + H(+)</text>
        <dbReference type="Rhea" id="RHEA:56836"/>
        <dbReference type="Rhea" id="RHEA-COMP:14800"/>
        <dbReference type="Rhea" id="RHEA-COMP:14801"/>
        <dbReference type="ChEBI" id="CHEBI:15378"/>
        <dbReference type="ChEBI" id="CHEBI:17319"/>
        <dbReference type="ChEBI" id="CHEBI:57844"/>
        <dbReference type="ChEBI" id="CHEBI:59789"/>
        <dbReference type="ChEBI" id="CHEBI:141026"/>
        <dbReference type="ChEBI" id="CHEBI:141027"/>
        <dbReference type="EC" id="1.21.98.4"/>
    </reaction>
</comment>
<dbReference type="GO" id="GO:1904047">
    <property type="term" value="F:S-adenosyl-L-methionine binding"/>
    <property type="evidence" value="ECO:0007669"/>
    <property type="project" value="UniProtKB-UniRule"/>
</dbReference>
<feature type="compositionally biased region" description="Low complexity" evidence="7">
    <location>
        <begin position="402"/>
        <end position="413"/>
    </location>
</feature>
<dbReference type="GO" id="GO:0016491">
    <property type="term" value="F:oxidoreductase activity"/>
    <property type="evidence" value="ECO:0007669"/>
    <property type="project" value="UniProtKB-KW"/>
</dbReference>
<keyword evidence="2 6" id="KW-0479">Metal-binding</keyword>
<dbReference type="SMART" id="SM00729">
    <property type="entry name" value="Elp3"/>
    <property type="match status" value="1"/>
</dbReference>
<keyword evidence="10" id="KW-1185">Reference proteome</keyword>
<dbReference type="PANTHER" id="PTHR11228">
    <property type="entry name" value="RADICAL SAM DOMAIN PROTEIN"/>
    <property type="match status" value="1"/>
</dbReference>
<keyword evidence="1 6" id="KW-0949">S-adenosyl-L-methionine</keyword>
<dbReference type="EC" id="1.21.98.4" evidence="6"/>
<dbReference type="Pfam" id="PF13186">
    <property type="entry name" value="SPASM"/>
    <property type="match status" value="1"/>
</dbReference>
<keyword evidence="4 6" id="KW-0408">Iron</keyword>
<evidence type="ECO:0000313" key="9">
    <source>
        <dbReference type="EMBL" id="SIT45003.1"/>
    </source>
</evidence>
<protein>
    <recommendedName>
        <fullName evidence="6">PqqA peptide cyclase</fullName>
        <ecNumber evidence="6">1.21.98.4</ecNumber>
    </recommendedName>
    <alternativeName>
        <fullName evidence="6">Coenzyme PQQ synthesis protein E</fullName>
    </alternativeName>
</protein>